<dbReference type="GeneID" id="31367057"/>
<dbReference type="RefSeq" id="XP_020426755.1">
    <property type="nucleotide sequence ID" value="XM_020582339.1"/>
</dbReference>
<dbReference type="Proteomes" id="UP000001396">
    <property type="component" value="Unassembled WGS sequence"/>
</dbReference>
<dbReference type="EMBL" id="ADBJ01000062">
    <property type="protein sequence ID" value="EFA74621.1"/>
    <property type="molecule type" value="Genomic_DNA"/>
</dbReference>
<proteinExistence type="predicted"/>
<keyword evidence="2" id="KW-1185">Reference proteome</keyword>
<reference evidence="1 2" key="1">
    <citation type="journal article" date="2011" name="Genome Res.">
        <title>Phylogeny-wide analysis of social amoeba genomes highlights ancient origins for complex intercellular communication.</title>
        <authorList>
            <person name="Heidel A.J."/>
            <person name="Lawal H.M."/>
            <person name="Felder M."/>
            <person name="Schilde C."/>
            <person name="Helps N.R."/>
            <person name="Tunggal B."/>
            <person name="Rivero F."/>
            <person name="John U."/>
            <person name="Schleicher M."/>
            <person name="Eichinger L."/>
            <person name="Platzer M."/>
            <person name="Noegel A.A."/>
            <person name="Schaap P."/>
            <person name="Gloeckner G."/>
        </authorList>
    </citation>
    <scope>NUCLEOTIDE SEQUENCE [LARGE SCALE GENOMIC DNA]</scope>
    <source>
        <strain evidence="2">ATCC 26659 / Pp 5 / PN500</strain>
    </source>
</reference>
<comment type="caution">
    <text evidence="1">The sequence shown here is derived from an EMBL/GenBank/DDBJ whole genome shotgun (WGS) entry which is preliminary data.</text>
</comment>
<gene>
    <name evidence="1" type="ORF">PPL_11589</name>
</gene>
<dbReference type="AlphaFoldDB" id="D3BVJ8"/>
<sequence length="66" mass="7566">MRNIVIFRSVWRWIAMAIPKTKIENKNRIIEALPIFCTLMALSPAHITSLTSSRKSRYLTSESVSS</sequence>
<dbReference type="InParanoid" id="D3BVJ8"/>
<name>D3BVJ8_HETP5</name>
<accession>D3BVJ8</accession>
<organism evidence="1 2">
    <name type="scientific">Heterostelium pallidum (strain ATCC 26659 / Pp 5 / PN500)</name>
    <name type="common">Cellular slime mold</name>
    <name type="synonym">Polysphondylium pallidum</name>
    <dbReference type="NCBI Taxonomy" id="670386"/>
    <lineage>
        <taxon>Eukaryota</taxon>
        <taxon>Amoebozoa</taxon>
        <taxon>Evosea</taxon>
        <taxon>Eumycetozoa</taxon>
        <taxon>Dictyostelia</taxon>
        <taxon>Acytosteliales</taxon>
        <taxon>Acytosteliaceae</taxon>
        <taxon>Heterostelium</taxon>
    </lineage>
</organism>
<evidence type="ECO:0000313" key="1">
    <source>
        <dbReference type="EMBL" id="EFA74621.1"/>
    </source>
</evidence>
<protein>
    <submittedName>
        <fullName evidence="1">Uncharacterized protein</fullName>
    </submittedName>
</protein>
<evidence type="ECO:0000313" key="2">
    <source>
        <dbReference type="Proteomes" id="UP000001396"/>
    </source>
</evidence>